<organism evidence="9 10">
    <name type="scientific">Bacillus solimangrovi</name>
    <dbReference type="NCBI Taxonomy" id="1305675"/>
    <lineage>
        <taxon>Bacteria</taxon>
        <taxon>Bacillati</taxon>
        <taxon>Bacillota</taxon>
        <taxon>Bacilli</taxon>
        <taxon>Bacillales</taxon>
        <taxon>Bacillaceae</taxon>
        <taxon>Bacillus</taxon>
    </lineage>
</organism>
<dbReference type="GO" id="GO:0000902">
    <property type="term" value="P:cell morphogenesis"/>
    <property type="evidence" value="ECO:0007669"/>
    <property type="project" value="InterPro"/>
</dbReference>
<keyword evidence="3 6" id="KW-0717">Septation</keyword>
<evidence type="ECO:0000256" key="3">
    <source>
        <dbReference type="ARBA" id="ARBA00023210"/>
    </source>
</evidence>
<dbReference type="Proteomes" id="UP000095209">
    <property type="component" value="Unassembled WGS sequence"/>
</dbReference>
<dbReference type="STRING" id="1305675.BFG57_04950"/>
<comment type="caution">
    <text evidence="9">The sequence shown here is derived from an EMBL/GenBank/DDBJ whole genome shotgun (WGS) entry which is preliminary data.</text>
</comment>
<dbReference type="Pfam" id="PF22642">
    <property type="entry name" value="MinC_N_1"/>
    <property type="match status" value="1"/>
</dbReference>
<accession>A0A1E5LBK2</accession>
<feature type="domain" description="Septum site-determining protein MinC N-terminal" evidence="8">
    <location>
        <begin position="24"/>
        <end position="101"/>
    </location>
</feature>
<dbReference type="Gene3D" id="2.160.20.70">
    <property type="match status" value="1"/>
</dbReference>
<evidence type="ECO:0000313" key="9">
    <source>
        <dbReference type="EMBL" id="OEH91466.1"/>
    </source>
</evidence>
<protein>
    <recommendedName>
        <fullName evidence="6">Probable septum site-determining protein MinC</fullName>
    </recommendedName>
</protein>
<dbReference type="GO" id="GO:0000917">
    <property type="term" value="P:division septum assembly"/>
    <property type="evidence" value="ECO:0007669"/>
    <property type="project" value="UniProtKB-KW"/>
</dbReference>
<gene>
    <name evidence="6" type="primary">minC</name>
    <name evidence="9" type="ORF">BFG57_04950</name>
</gene>
<dbReference type="InterPro" id="IPR013033">
    <property type="entry name" value="MinC"/>
</dbReference>
<keyword evidence="10" id="KW-1185">Reference proteome</keyword>
<dbReference type="SUPFAM" id="SSF63848">
    <property type="entry name" value="Cell-division inhibitor MinC, C-terminal domain"/>
    <property type="match status" value="1"/>
</dbReference>
<comment type="function">
    <text evidence="6">Cell division inhibitor that blocks the formation of polar Z ring septums. Rapidly oscillates between the poles of the cell to destabilize FtsZ filaments that have formed before they mature into polar Z rings. Prevents FtsZ polymerization.</text>
</comment>
<evidence type="ECO:0000259" key="8">
    <source>
        <dbReference type="Pfam" id="PF22642"/>
    </source>
</evidence>
<dbReference type="InterPro" id="IPR036145">
    <property type="entry name" value="MinC_C_sf"/>
</dbReference>
<dbReference type="OrthoDB" id="9790810at2"/>
<evidence type="ECO:0000313" key="10">
    <source>
        <dbReference type="Proteomes" id="UP000095209"/>
    </source>
</evidence>
<dbReference type="InterPro" id="IPR055219">
    <property type="entry name" value="MinC_N_1"/>
</dbReference>
<sequence length="243" mass="27123">MLKSLSNITCNEVSHVMGQKQQLVVMKGTKDGLTLYLDDNCSFQELIGDLEKKLLSNHQQQEDRPLITVNIKAGNRYLSKEQEEEIRKLIRSKDNLVVDSIDSNVISKEAAIEWKQNSEIMSVTRVIRSGQVLEVPGDILLIGDVNPGGTIMAGGNIFVMGSLRGVAHAGCYGNEEAIIAASHMKPAQLRISEYISRAPDSSEERGTEMECAYIDEEKQQITLDRLQTLSYLRPDLTRLERGM</sequence>
<evidence type="ECO:0000256" key="2">
    <source>
        <dbReference type="ARBA" id="ARBA00022618"/>
    </source>
</evidence>
<dbReference type="Pfam" id="PF03775">
    <property type="entry name" value="MinC_C"/>
    <property type="match status" value="1"/>
</dbReference>
<dbReference type="Gene3D" id="3.30.160.540">
    <property type="match status" value="1"/>
</dbReference>
<name>A0A1E5LBK2_9BACI</name>
<dbReference type="InterPro" id="IPR005526">
    <property type="entry name" value="Septum_form_inhib_MinC_C"/>
</dbReference>
<feature type="domain" description="Septum formation inhibitor MinC C-terminal" evidence="7">
    <location>
        <begin position="123"/>
        <end position="223"/>
    </location>
</feature>
<reference evidence="9 10" key="1">
    <citation type="submission" date="2016-08" db="EMBL/GenBank/DDBJ databases">
        <title>Genome of Bacillus solimangrovi GH2-4.</title>
        <authorList>
            <person name="Lim S."/>
            <person name="Kim B.-C."/>
        </authorList>
    </citation>
    <scope>NUCLEOTIDE SEQUENCE [LARGE SCALE GENOMIC DNA]</scope>
    <source>
        <strain evidence="9 10">GH2-4</strain>
    </source>
</reference>
<dbReference type="NCBIfam" id="TIGR01222">
    <property type="entry name" value="minC"/>
    <property type="match status" value="1"/>
</dbReference>
<dbReference type="PANTHER" id="PTHR34108:SF1">
    <property type="entry name" value="SEPTUM SITE-DETERMINING PROTEIN MINC"/>
    <property type="match status" value="1"/>
</dbReference>
<dbReference type="AlphaFoldDB" id="A0A1E5LBK2"/>
<evidence type="ECO:0000256" key="5">
    <source>
        <dbReference type="ARBA" id="ARBA00046874"/>
    </source>
</evidence>
<comment type="subunit">
    <text evidence="5 6">Interacts with MinD and FtsZ.</text>
</comment>
<keyword evidence="4 6" id="KW-0131">Cell cycle</keyword>
<evidence type="ECO:0000259" key="7">
    <source>
        <dbReference type="Pfam" id="PF03775"/>
    </source>
</evidence>
<evidence type="ECO:0000256" key="1">
    <source>
        <dbReference type="ARBA" id="ARBA00006291"/>
    </source>
</evidence>
<dbReference type="EMBL" id="MJEH01000061">
    <property type="protein sequence ID" value="OEH91466.1"/>
    <property type="molecule type" value="Genomic_DNA"/>
</dbReference>
<evidence type="ECO:0000256" key="6">
    <source>
        <dbReference type="HAMAP-Rule" id="MF_00267"/>
    </source>
</evidence>
<comment type="similarity">
    <text evidence="1 6">Belongs to the MinC family.</text>
</comment>
<dbReference type="HAMAP" id="MF_00267">
    <property type="entry name" value="MinC"/>
    <property type="match status" value="1"/>
</dbReference>
<proteinExistence type="inferred from homology"/>
<keyword evidence="2 6" id="KW-0132">Cell division</keyword>
<dbReference type="InterPro" id="IPR016098">
    <property type="entry name" value="CAP/MinC_C"/>
</dbReference>
<dbReference type="GO" id="GO:1901891">
    <property type="term" value="P:regulation of cell septum assembly"/>
    <property type="evidence" value="ECO:0007669"/>
    <property type="project" value="InterPro"/>
</dbReference>
<evidence type="ECO:0000256" key="4">
    <source>
        <dbReference type="ARBA" id="ARBA00023306"/>
    </source>
</evidence>
<dbReference type="PANTHER" id="PTHR34108">
    <property type="entry name" value="SEPTUM SITE-DETERMINING PROTEIN MINC"/>
    <property type="match status" value="1"/>
</dbReference>